<dbReference type="Pfam" id="PF17470">
    <property type="entry name" value="Gp45_2"/>
    <property type="match status" value="1"/>
</dbReference>
<dbReference type="EMBL" id="OM638103">
    <property type="protein sequence ID" value="UNY47014.1"/>
    <property type="molecule type" value="Genomic_DNA"/>
</dbReference>
<evidence type="ECO:0000313" key="1">
    <source>
        <dbReference type="EMBL" id="UNY47014.1"/>
    </source>
</evidence>
<protein>
    <submittedName>
        <fullName evidence="1">Uncharacterized protein</fullName>
    </submittedName>
</protein>
<gene>
    <name evidence="1" type="ORF">EHEKIMEA_00132</name>
</gene>
<evidence type="ECO:0000313" key="2">
    <source>
        <dbReference type="Proteomes" id="UP000832072"/>
    </source>
</evidence>
<proteinExistence type="predicted"/>
<organism evidence="1 2">
    <name type="scientific">Cronobacter phage LPCS28</name>
    <dbReference type="NCBI Taxonomy" id="2924885"/>
    <lineage>
        <taxon>Viruses</taxon>
        <taxon>Duplodnaviria</taxon>
        <taxon>Heunggongvirae</taxon>
        <taxon>Uroviricota</taxon>
        <taxon>Caudoviricetes</taxon>
        <taxon>Pantevenvirales</taxon>
        <taxon>Straboviridae</taxon>
        <taxon>Nanhuvirus</taxon>
        <taxon>Nanhuvirus LPCS28</taxon>
    </lineage>
</organism>
<reference evidence="1 2" key="1">
    <citation type="submission" date="2022-02" db="EMBL/GenBank/DDBJ databases">
        <authorList>
            <person name="Tian F."/>
            <person name="Li J."/>
            <person name="Li F."/>
            <person name="Tong Y."/>
        </authorList>
    </citation>
    <scope>NUCLEOTIDE SEQUENCE [LARGE SCALE GENOMIC DNA]</scope>
</reference>
<keyword evidence="2" id="KW-1185">Reference proteome</keyword>
<dbReference type="Proteomes" id="UP000832072">
    <property type="component" value="Segment"/>
</dbReference>
<accession>A0AAE9K655</accession>
<name>A0AAE9K655_9CAUD</name>
<sequence>MFKNLHEVYPEVKYHLLINKLTQEEHHVTMPQLIELYGEEKVIRMSNNSDPHWLIVDIPN</sequence>
<dbReference type="InterPro" id="IPR035342">
    <property type="entry name" value="Gp45.2"/>
</dbReference>